<evidence type="ECO:0000256" key="5">
    <source>
        <dbReference type="SAM" id="Phobius"/>
    </source>
</evidence>
<dbReference type="Proteomes" id="UP000576082">
    <property type="component" value="Unassembled WGS sequence"/>
</dbReference>
<keyword evidence="5" id="KW-0812">Transmembrane</keyword>
<dbReference type="Pfam" id="PF08534">
    <property type="entry name" value="Redoxin"/>
    <property type="match status" value="1"/>
</dbReference>
<dbReference type="PROSITE" id="PS51352">
    <property type="entry name" value="THIOREDOXIN_2"/>
    <property type="match status" value="1"/>
</dbReference>
<dbReference type="GO" id="GO:0017004">
    <property type="term" value="P:cytochrome complex assembly"/>
    <property type="evidence" value="ECO:0007669"/>
    <property type="project" value="UniProtKB-KW"/>
</dbReference>
<sequence length="160" mass="18181">MKKNNIITTLTLLISITLFSFLNVEKDSVYTFKDLKGNEVNLTDFKGKYVYIDVWASWCGPCLGEIPSLKALEESHKDGDVVFVSLSVDQDTKAWKKMVEKKELHGNQFHYSGNQDFIEKFNISAIPRFILLDKDGKVKESNAPRPSSSEIKSLFKKLGI</sequence>
<gene>
    <name evidence="7" type="ORF">HHU12_10715</name>
</gene>
<comment type="caution">
    <text evidence="7">The sequence shown here is derived from an EMBL/GenBank/DDBJ whole genome shotgun (WGS) entry which is preliminary data.</text>
</comment>
<dbReference type="CDD" id="cd02966">
    <property type="entry name" value="TlpA_like_family"/>
    <property type="match status" value="1"/>
</dbReference>
<evidence type="ECO:0000256" key="1">
    <source>
        <dbReference type="ARBA" id="ARBA00004196"/>
    </source>
</evidence>
<keyword evidence="5" id="KW-0472">Membrane</keyword>
<dbReference type="GO" id="GO:0030313">
    <property type="term" value="C:cell envelope"/>
    <property type="evidence" value="ECO:0007669"/>
    <property type="project" value="UniProtKB-SubCell"/>
</dbReference>
<dbReference type="InterPro" id="IPR013740">
    <property type="entry name" value="Redoxin"/>
</dbReference>
<evidence type="ECO:0000259" key="6">
    <source>
        <dbReference type="PROSITE" id="PS51352"/>
    </source>
</evidence>
<feature type="domain" description="Thioredoxin" evidence="6">
    <location>
        <begin position="21"/>
        <end position="160"/>
    </location>
</feature>
<name>A0A7X9RTF6_9BACT</name>
<dbReference type="PANTHER" id="PTHR42852">
    <property type="entry name" value="THIOL:DISULFIDE INTERCHANGE PROTEIN DSBE"/>
    <property type="match status" value="1"/>
</dbReference>
<dbReference type="GO" id="GO:0016491">
    <property type="term" value="F:oxidoreductase activity"/>
    <property type="evidence" value="ECO:0007669"/>
    <property type="project" value="InterPro"/>
</dbReference>
<evidence type="ECO:0000256" key="4">
    <source>
        <dbReference type="ARBA" id="ARBA00023284"/>
    </source>
</evidence>
<keyword evidence="2" id="KW-0201">Cytochrome c-type biogenesis</keyword>
<evidence type="ECO:0000256" key="3">
    <source>
        <dbReference type="ARBA" id="ARBA00023157"/>
    </source>
</evidence>
<organism evidence="7 8">
    <name type="scientific">Flammeovirga aprica JL-4</name>
    <dbReference type="NCBI Taxonomy" id="694437"/>
    <lineage>
        <taxon>Bacteria</taxon>
        <taxon>Pseudomonadati</taxon>
        <taxon>Bacteroidota</taxon>
        <taxon>Cytophagia</taxon>
        <taxon>Cytophagales</taxon>
        <taxon>Flammeovirgaceae</taxon>
        <taxon>Flammeovirga</taxon>
    </lineage>
</organism>
<protein>
    <submittedName>
        <fullName evidence="7">TlpA family protein disulfide reductase</fullName>
    </submittedName>
</protein>
<keyword evidence="8" id="KW-1185">Reference proteome</keyword>
<dbReference type="SUPFAM" id="SSF52833">
    <property type="entry name" value="Thioredoxin-like"/>
    <property type="match status" value="1"/>
</dbReference>
<keyword evidence="4" id="KW-0676">Redox-active center</keyword>
<dbReference type="InterPro" id="IPR013766">
    <property type="entry name" value="Thioredoxin_domain"/>
</dbReference>
<dbReference type="AlphaFoldDB" id="A0A7X9RTF6"/>
<evidence type="ECO:0000256" key="2">
    <source>
        <dbReference type="ARBA" id="ARBA00022748"/>
    </source>
</evidence>
<evidence type="ECO:0000313" key="8">
    <source>
        <dbReference type="Proteomes" id="UP000576082"/>
    </source>
</evidence>
<dbReference type="EMBL" id="JABANE010000023">
    <property type="protein sequence ID" value="NME68430.1"/>
    <property type="molecule type" value="Genomic_DNA"/>
</dbReference>
<feature type="transmembrane region" description="Helical" evidence="5">
    <location>
        <begin position="6"/>
        <end position="24"/>
    </location>
</feature>
<dbReference type="PANTHER" id="PTHR42852:SF6">
    <property type="entry name" value="THIOL:DISULFIDE INTERCHANGE PROTEIN DSBE"/>
    <property type="match status" value="1"/>
</dbReference>
<keyword evidence="3" id="KW-1015">Disulfide bond</keyword>
<keyword evidence="5" id="KW-1133">Transmembrane helix</keyword>
<evidence type="ECO:0000313" key="7">
    <source>
        <dbReference type="EMBL" id="NME68430.1"/>
    </source>
</evidence>
<dbReference type="InterPro" id="IPR036249">
    <property type="entry name" value="Thioredoxin-like_sf"/>
</dbReference>
<proteinExistence type="predicted"/>
<dbReference type="Gene3D" id="3.40.30.10">
    <property type="entry name" value="Glutaredoxin"/>
    <property type="match status" value="1"/>
</dbReference>
<dbReference type="InterPro" id="IPR050553">
    <property type="entry name" value="Thioredoxin_ResA/DsbE_sf"/>
</dbReference>
<reference evidence="7 8" key="1">
    <citation type="submission" date="2020-04" db="EMBL/GenBank/DDBJ databases">
        <title>Flammeovirga sp. SR4, a novel species isolated from seawater.</title>
        <authorList>
            <person name="Wang X."/>
        </authorList>
    </citation>
    <scope>NUCLEOTIDE SEQUENCE [LARGE SCALE GENOMIC DNA]</scope>
    <source>
        <strain evidence="7 8">ATCC 23126</strain>
    </source>
</reference>
<accession>A0A7X9RTF6</accession>
<comment type="subcellular location">
    <subcellularLocation>
        <location evidence="1">Cell envelope</location>
    </subcellularLocation>
</comment>
<dbReference type="RefSeq" id="WP_169656732.1">
    <property type="nucleotide sequence ID" value="NZ_JABANE010000023.1"/>
</dbReference>